<accession>A0A1U7HE57</accession>
<evidence type="ECO:0000313" key="9">
    <source>
        <dbReference type="Proteomes" id="UP000186868"/>
    </source>
</evidence>
<dbReference type="PANTHER" id="PTHR34939:SF1">
    <property type="entry name" value="PHOTOSYSTEM I REACTION CENTER SUBUNIT III, CHLOROPLASTIC"/>
    <property type="match status" value="1"/>
</dbReference>
<dbReference type="STRING" id="1921803.NIES593_14195"/>
<evidence type="ECO:0000256" key="6">
    <source>
        <dbReference type="RuleBase" id="RU368107"/>
    </source>
</evidence>
<reference evidence="8 9" key="1">
    <citation type="submission" date="2016-11" db="EMBL/GenBank/DDBJ databases">
        <title>Draft Genome Sequences of Nine Cyanobacterial Strains from Diverse Habitats.</title>
        <authorList>
            <person name="Zhu T."/>
            <person name="Hou S."/>
            <person name="Lu X."/>
            <person name="Hess W.R."/>
        </authorList>
    </citation>
    <scope>NUCLEOTIDE SEQUENCE [LARGE SCALE GENOMIC DNA]</scope>
    <source>
        <strain evidence="8 9">NIES-593</strain>
    </source>
</reference>
<dbReference type="PANTHER" id="PTHR34939">
    <property type="entry name" value="PHOTOSYSTEM I REACTION CENTER SUBUNIT III, CHLOROPLASTIC"/>
    <property type="match status" value="1"/>
</dbReference>
<dbReference type="GO" id="GO:0031676">
    <property type="term" value="C:plasma membrane-derived thylakoid membrane"/>
    <property type="evidence" value="ECO:0007669"/>
    <property type="project" value="UniProtKB-SubCell"/>
</dbReference>
<comment type="similarity">
    <text evidence="1 6">Belongs to the PsaF family.</text>
</comment>
<keyword evidence="6" id="KW-0812">Transmembrane</keyword>
<sequence length="159" mass="17796">MKRLLALVLILAIWFTLVPAAWAQTSHLVPCKDSPAYQERMKKAPDNYYFNKPGKAYAEYLLCGEDGLPHLALSFDRAGDIAIAFGIFFYFAGFVGWSGRSYLQVSNQSKNPEQMEIFIDIPLAIQSFAKGLLWPVLAFQELITGQLTAKDSEISVSPR</sequence>
<keyword evidence="6 7" id="KW-0732">Signal</keyword>
<evidence type="ECO:0000256" key="4">
    <source>
        <dbReference type="ARBA" id="ARBA00022836"/>
    </source>
</evidence>
<evidence type="ECO:0000256" key="1">
    <source>
        <dbReference type="ARBA" id="ARBA00008386"/>
    </source>
</evidence>
<gene>
    <name evidence="8" type="ORF">NIES593_14195</name>
</gene>
<comment type="function">
    <text evidence="6">Participates in efficiency of electron transfer from plastocyanin to P700 (or cytochrome c553 in algae and cyanobacteria). This plastocyanin-docking protein contributes to the specific association of plastocyanin to PSI.</text>
</comment>
<dbReference type="OrthoDB" id="512859at2"/>
<keyword evidence="6" id="KW-0472">Membrane</keyword>
<protein>
    <recommendedName>
        <fullName evidence="2 6">Photosystem I reaction center subunit III</fullName>
    </recommendedName>
    <alternativeName>
        <fullName evidence="5 6">PSI-F</fullName>
    </alternativeName>
</protein>
<comment type="caution">
    <text evidence="8">The sequence shown here is derived from an EMBL/GenBank/DDBJ whole genome shotgun (WGS) entry which is preliminary data.</text>
</comment>
<evidence type="ECO:0000256" key="7">
    <source>
        <dbReference type="SAM" id="SignalP"/>
    </source>
</evidence>
<keyword evidence="4 6" id="KW-0603">Photosystem I</keyword>
<dbReference type="EMBL" id="MRCB01000017">
    <property type="protein sequence ID" value="OKH21825.1"/>
    <property type="molecule type" value="Genomic_DNA"/>
</dbReference>
<dbReference type="Gene3D" id="1.10.8.110">
    <property type="entry name" value="Photosystem I PsaF, reaction centre subunit III"/>
    <property type="match status" value="1"/>
</dbReference>
<name>A0A1U7HE57_9CYAN</name>
<dbReference type="RefSeq" id="WP_073600215.1">
    <property type="nucleotide sequence ID" value="NZ_MRCB01000017.1"/>
</dbReference>
<evidence type="ECO:0000256" key="2">
    <source>
        <dbReference type="ARBA" id="ARBA00016492"/>
    </source>
</evidence>
<dbReference type="SUPFAM" id="SSF81536">
    <property type="entry name" value="Subunit III of photosystem I reaction centre, PsaF"/>
    <property type="match status" value="1"/>
</dbReference>
<evidence type="ECO:0000313" key="8">
    <source>
        <dbReference type="EMBL" id="OKH21825.1"/>
    </source>
</evidence>
<feature type="chain" id="PRO_5013115294" description="Photosystem I reaction center subunit III" evidence="7">
    <location>
        <begin position="24"/>
        <end position="159"/>
    </location>
</feature>
<dbReference type="AlphaFoldDB" id="A0A1U7HE57"/>
<feature type="signal peptide" evidence="7">
    <location>
        <begin position="1"/>
        <end position="23"/>
    </location>
</feature>
<feature type="transmembrane region" description="Helical" evidence="6">
    <location>
        <begin position="81"/>
        <end position="99"/>
    </location>
</feature>
<dbReference type="InterPro" id="IPR003666">
    <property type="entry name" value="PSI_PsaF"/>
</dbReference>
<dbReference type="GO" id="GO:0009538">
    <property type="term" value="C:photosystem I reaction center"/>
    <property type="evidence" value="ECO:0007669"/>
    <property type="project" value="UniProtKB-UniRule"/>
</dbReference>
<proteinExistence type="inferred from homology"/>
<keyword evidence="6" id="KW-0793">Thylakoid</keyword>
<keyword evidence="6" id="KW-1133">Transmembrane helix</keyword>
<dbReference type="Pfam" id="PF02507">
    <property type="entry name" value="PSI_PsaF"/>
    <property type="match status" value="1"/>
</dbReference>
<evidence type="ECO:0000256" key="3">
    <source>
        <dbReference type="ARBA" id="ARBA00022531"/>
    </source>
</evidence>
<evidence type="ECO:0000256" key="5">
    <source>
        <dbReference type="ARBA" id="ARBA00033433"/>
    </source>
</evidence>
<organism evidence="8 9">
    <name type="scientific">Hydrococcus rivularis NIES-593</name>
    <dbReference type="NCBI Taxonomy" id="1921803"/>
    <lineage>
        <taxon>Bacteria</taxon>
        <taxon>Bacillati</taxon>
        <taxon>Cyanobacteriota</taxon>
        <taxon>Cyanophyceae</taxon>
        <taxon>Pleurocapsales</taxon>
        <taxon>Hydrococcaceae</taxon>
        <taxon>Hydrococcus</taxon>
    </lineage>
</organism>
<keyword evidence="9" id="KW-1185">Reference proteome</keyword>
<dbReference type="GO" id="GO:0015979">
    <property type="term" value="P:photosynthesis"/>
    <property type="evidence" value="ECO:0007669"/>
    <property type="project" value="UniProtKB-UniRule"/>
</dbReference>
<keyword evidence="3 6" id="KW-0602">Photosynthesis</keyword>
<comment type="subcellular location">
    <subcellularLocation>
        <location evidence="6">Cellular thylakoid membrane</location>
    </subcellularLocation>
</comment>
<dbReference type="Proteomes" id="UP000186868">
    <property type="component" value="Unassembled WGS sequence"/>
</dbReference>
<dbReference type="InterPro" id="IPR036577">
    <property type="entry name" value="PSI_PsaF_sf"/>
</dbReference>